<comment type="caution">
    <text evidence="1">The sequence shown here is derived from an EMBL/GenBank/DDBJ whole genome shotgun (WGS) entry which is preliminary data.</text>
</comment>
<organism evidence="1 2">
    <name type="scientific">Bacteriovorax antarcticus</name>
    <dbReference type="NCBI Taxonomy" id="3088717"/>
    <lineage>
        <taxon>Bacteria</taxon>
        <taxon>Pseudomonadati</taxon>
        <taxon>Bdellovibrionota</taxon>
        <taxon>Bacteriovoracia</taxon>
        <taxon>Bacteriovoracales</taxon>
        <taxon>Bacteriovoracaceae</taxon>
        <taxon>Bacteriovorax</taxon>
    </lineage>
</organism>
<protein>
    <recommendedName>
        <fullName evidence="3">DUF4435 domain-containing protein</fullName>
    </recommendedName>
</protein>
<keyword evidence="2" id="KW-1185">Reference proteome</keyword>
<name>A0ABU5VQC6_9BACT</name>
<evidence type="ECO:0008006" key="3">
    <source>
        <dbReference type="Google" id="ProtNLM"/>
    </source>
</evidence>
<dbReference type="RefSeq" id="WP_323574735.1">
    <property type="nucleotide sequence ID" value="NZ_JAYGJQ010000001.1"/>
</dbReference>
<accession>A0ABU5VQC6</accession>
<dbReference type="EMBL" id="JAYGJQ010000001">
    <property type="protein sequence ID" value="MEA9355248.1"/>
    <property type="molecule type" value="Genomic_DNA"/>
</dbReference>
<reference evidence="1 2" key="1">
    <citation type="submission" date="2023-11" db="EMBL/GenBank/DDBJ databases">
        <title>A Novel Polar Bacteriovorax (B. antarcticus) Isolated from the Biocrust in Antarctica.</title>
        <authorList>
            <person name="Mun W."/>
            <person name="Choi S.Y."/>
            <person name="Mitchell R.J."/>
        </authorList>
    </citation>
    <scope>NUCLEOTIDE SEQUENCE [LARGE SCALE GENOMIC DNA]</scope>
    <source>
        <strain evidence="1 2">PP10</strain>
    </source>
</reference>
<gene>
    <name evidence="1" type="ORF">SHI21_03505</name>
</gene>
<proteinExistence type="predicted"/>
<evidence type="ECO:0000313" key="2">
    <source>
        <dbReference type="Proteomes" id="UP001302274"/>
    </source>
</evidence>
<sequence length="292" mass="34039">MKFTFAHIKDEILSPGNIFWKKNSGADILISKKGDVLNHQLIQKLFGADCDLFIVDGIDFDLHDVMFSLYVKYSEELFMRDKIKFRDELIENLRLEFVEQPKTQFEFNQLAWKFFSKFTNEDKKIFIEKDSSLFKRHLNVASSYTFCAFLLGYYEPAFLSNLFTMTLKNLMALGDSIHVMSLKEKIEYLRMQDSFNTEDFKNVIDLGSDDQISKTMICERYDGSGIKHINSREMSDLEIILVALNRSYGFDETEHTNILNEIVSGEIKCVDRILKMLQRVLVKRTEVSVASI</sequence>
<evidence type="ECO:0000313" key="1">
    <source>
        <dbReference type="EMBL" id="MEA9355248.1"/>
    </source>
</evidence>
<dbReference type="Proteomes" id="UP001302274">
    <property type="component" value="Unassembled WGS sequence"/>
</dbReference>